<dbReference type="WBParaSite" id="JU765_v2.g10476.t1">
    <property type="protein sequence ID" value="JU765_v2.g10476.t1"/>
    <property type="gene ID" value="JU765_v2.g10476"/>
</dbReference>
<sequence length="224" mass="25853">MNEFNSIHEHGIFWDCVSSEVIPLAIVRNAHLENDEYTSRWRRKCIYKFDDSAVRLLHSAIEAGDAAAREYLFHRFLPQHKAVVFFTVFTFIFAAMSIVIGGCSPCFIPNAVLHVFSLIITLSCSLFGDVFFLLASLRIDNRYVHGVVDVYQQKIGYGFYVHFFAAIVDDYPQTVYDSHVSRQPNGRPATTVVDVPKPHQEIRKSWRDKRTNMDLKRIRMETEA</sequence>
<name>A0AC34PVS3_9BILA</name>
<proteinExistence type="predicted"/>
<reference evidence="2" key="1">
    <citation type="submission" date="2022-11" db="UniProtKB">
        <authorList>
            <consortium name="WormBaseParasite"/>
        </authorList>
    </citation>
    <scope>IDENTIFICATION</scope>
</reference>
<accession>A0AC34PVS3</accession>
<organism evidence="1 2">
    <name type="scientific">Panagrolaimus sp. JU765</name>
    <dbReference type="NCBI Taxonomy" id="591449"/>
    <lineage>
        <taxon>Eukaryota</taxon>
        <taxon>Metazoa</taxon>
        <taxon>Ecdysozoa</taxon>
        <taxon>Nematoda</taxon>
        <taxon>Chromadorea</taxon>
        <taxon>Rhabditida</taxon>
        <taxon>Tylenchina</taxon>
        <taxon>Panagrolaimomorpha</taxon>
        <taxon>Panagrolaimoidea</taxon>
        <taxon>Panagrolaimidae</taxon>
        <taxon>Panagrolaimus</taxon>
    </lineage>
</organism>
<evidence type="ECO:0000313" key="1">
    <source>
        <dbReference type="Proteomes" id="UP000887576"/>
    </source>
</evidence>
<protein>
    <submittedName>
        <fullName evidence="2">Uncharacterized protein</fullName>
    </submittedName>
</protein>
<dbReference type="Proteomes" id="UP000887576">
    <property type="component" value="Unplaced"/>
</dbReference>
<evidence type="ECO:0000313" key="2">
    <source>
        <dbReference type="WBParaSite" id="JU765_v2.g10476.t1"/>
    </source>
</evidence>